<dbReference type="EMBL" id="CABITT030000008">
    <property type="protein sequence ID" value="VVB15324.1"/>
    <property type="molecule type" value="Genomic_DNA"/>
</dbReference>
<accession>A0A565CP44</accession>
<organism evidence="1 2">
    <name type="scientific">Arabis nemorensis</name>
    <dbReference type="NCBI Taxonomy" id="586526"/>
    <lineage>
        <taxon>Eukaryota</taxon>
        <taxon>Viridiplantae</taxon>
        <taxon>Streptophyta</taxon>
        <taxon>Embryophyta</taxon>
        <taxon>Tracheophyta</taxon>
        <taxon>Spermatophyta</taxon>
        <taxon>Magnoliopsida</taxon>
        <taxon>eudicotyledons</taxon>
        <taxon>Gunneridae</taxon>
        <taxon>Pentapetalae</taxon>
        <taxon>rosids</taxon>
        <taxon>malvids</taxon>
        <taxon>Brassicales</taxon>
        <taxon>Brassicaceae</taxon>
        <taxon>Arabideae</taxon>
        <taxon>Arabis</taxon>
    </lineage>
</organism>
<reference evidence="1" key="1">
    <citation type="submission" date="2019-07" db="EMBL/GenBank/DDBJ databases">
        <authorList>
            <person name="Dittberner H."/>
        </authorList>
    </citation>
    <scope>NUCLEOTIDE SEQUENCE [LARGE SCALE GENOMIC DNA]</scope>
</reference>
<protein>
    <submittedName>
        <fullName evidence="1">Uncharacterized protein</fullName>
    </submittedName>
</protein>
<dbReference type="Proteomes" id="UP000489600">
    <property type="component" value="Unassembled WGS sequence"/>
</dbReference>
<evidence type="ECO:0000313" key="2">
    <source>
        <dbReference type="Proteomes" id="UP000489600"/>
    </source>
</evidence>
<sequence>MLGEVSKWNQDRVCQWRKRFKPTRWRERRHRGEERGDTEVSGERRHGGEWREVTEVVTRCVRRHAKVIDEGNWRMKR</sequence>
<evidence type="ECO:0000313" key="1">
    <source>
        <dbReference type="EMBL" id="VVB15324.1"/>
    </source>
</evidence>
<gene>
    <name evidence="1" type="ORF">ANE_LOCUS25768</name>
</gene>
<keyword evidence="2" id="KW-1185">Reference proteome</keyword>
<name>A0A565CP44_9BRAS</name>
<comment type="caution">
    <text evidence="1">The sequence shown here is derived from an EMBL/GenBank/DDBJ whole genome shotgun (WGS) entry which is preliminary data.</text>
</comment>
<proteinExistence type="predicted"/>
<dbReference type="AlphaFoldDB" id="A0A565CP44"/>